<dbReference type="Proteomes" id="UP001552299">
    <property type="component" value="Unassembled WGS sequence"/>
</dbReference>
<reference evidence="2 3" key="1">
    <citation type="journal article" date="2024" name="Plant Biotechnol. J.">
        <title>Dendrobium thyrsiflorum genome and its molecular insights into genes involved in important horticultural traits.</title>
        <authorList>
            <person name="Chen B."/>
            <person name="Wang J.Y."/>
            <person name="Zheng P.J."/>
            <person name="Li K.L."/>
            <person name="Liang Y.M."/>
            <person name="Chen X.F."/>
            <person name="Zhang C."/>
            <person name="Zhao X."/>
            <person name="He X."/>
            <person name="Zhang G.Q."/>
            <person name="Liu Z.J."/>
            <person name="Xu Q."/>
        </authorList>
    </citation>
    <scope>NUCLEOTIDE SEQUENCE [LARGE SCALE GENOMIC DNA]</scope>
    <source>
        <strain evidence="2">GZMU011</strain>
    </source>
</reference>
<organism evidence="2 3">
    <name type="scientific">Dendrobium thyrsiflorum</name>
    <name type="common">Pinecone-like raceme dendrobium</name>
    <name type="synonym">Orchid</name>
    <dbReference type="NCBI Taxonomy" id="117978"/>
    <lineage>
        <taxon>Eukaryota</taxon>
        <taxon>Viridiplantae</taxon>
        <taxon>Streptophyta</taxon>
        <taxon>Embryophyta</taxon>
        <taxon>Tracheophyta</taxon>
        <taxon>Spermatophyta</taxon>
        <taxon>Magnoliopsida</taxon>
        <taxon>Liliopsida</taxon>
        <taxon>Asparagales</taxon>
        <taxon>Orchidaceae</taxon>
        <taxon>Epidendroideae</taxon>
        <taxon>Malaxideae</taxon>
        <taxon>Dendrobiinae</taxon>
        <taxon>Dendrobium</taxon>
    </lineage>
</organism>
<proteinExistence type="predicted"/>
<comment type="caution">
    <text evidence="2">The sequence shown here is derived from an EMBL/GenBank/DDBJ whole genome shotgun (WGS) entry which is preliminary data.</text>
</comment>
<keyword evidence="1" id="KW-1133">Transmembrane helix</keyword>
<dbReference type="EMBL" id="JANQDX010000018">
    <property type="protein sequence ID" value="KAL0905751.1"/>
    <property type="molecule type" value="Genomic_DNA"/>
</dbReference>
<gene>
    <name evidence="2" type="ORF">M5K25_024188</name>
</gene>
<evidence type="ECO:0000313" key="3">
    <source>
        <dbReference type="Proteomes" id="UP001552299"/>
    </source>
</evidence>
<name>A0ABD0U179_DENTH</name>
<feature type="transmembrane region" description="Helical" evidence="1">
    <location>
        <begin position="224"/>
        <end position="243"/>
    </location>
</feature>
<keyword evidence="1" id="KW-0812">Transmembrane</keyword>
<evidence type="ECO:0000256" key="1">
    <source>
        <dbReference type="SAM" id="Phobius"/>
    </source>
</evidence>
<evidence type="ECO:0000313" key="2">
    <source>
        <dbReference type="EMBL" id="KAL0905751.1"/>
    </source>
</evidence>
<keyword evidence="1" id="KW-0472">Membrane</keyword>
<keyword evidence="3" id="KW-1185">Reference proteome</keyword>
<sequence>MSQHYSTRFCKRVKIVNPDSTRAGYRVDPTRPARKRQWQVGSGISSRTAVVAACRRDDSGTVAAPGLDGSDSLQLFAVCASIGSSIVWQSSALRGWDGGTTAGRQRQLRRDVGRPIAVIGEGLVECVNSVSGPLPSPWSGEKGRRVLCPHRGVVKKEELRFSAGERKKGSLPSPWSGEKGRVAVLCRGKEEGFSAFTVEWERAKETVNTLWLQRQPSFRKGLSVFSPVFGICKVAVALLSRVVSIHKRRLQRMAAPAVSFVPLQPSFSSAAPRCGVIFQQVLVPGHLHHNLPLRKTRIFFPAYKLCFQRQRIAYAYSSLFCSGCLSSFGEAHGKEGTIIEREDCERGSDSCNCIRTKAAKAKPEQ</sequence>
<accession>A0ABD0U179</accession>
<protein>
    <submittedName>
        <fullName evidence="2">Uncharacterized protein</fullName>
    </submittedName>
</protein>
<dbReference type="AlphaFoldDB" id="A0ABD0U179"/>